<reference evidence="3" key="1">
    <citation type="journal article" date="2019" name="Int. J. Syst. Evol. Microbiol.">
        <title>The Global Catalogue of Microorganisms (GCM) 10K type strain sequencing project: providing services to taxonomists for standard genome sequencing and annotation.</title>
        <authorList>
            <consortium name="The Broad Institute Genomics Platform"/>
            <consortium name="The Broad Institute Genome Sequencing Center for Infectious Disease"/>
            <person name="Wu L."/>
            <person name="Ma J."/>
        </authorList>
    </citation>
    <scope>NUCLEOTIDE SEQUENCE [LARGE SCALE GENOMIC DNA]</scope>
    <source>
        <strain evidence="3">CGMCC 1.10759</strain>
    </source>
</reference>
<proteinExistence type="predicted"/>
<evidence type="ECO:0008006" key="4">
    <source>
        <dbReference type="Google" id="ProtNLM"/>
    </source>
</evidence>
<sequence>MLDTKHARRFGSIVMVLAMLLVGCGEDAPPKQTTVATPTLTGTAAYDDRVTAGPVTAKGTAGLPRTASNSSGTNRYSVDLSQLAGPYALRWIGPDKSDQQVFLYSVATQAGTANVTPLTTLLFAQLMGQDPTAAYAAFGTNGSEMVTDEKIRAAQAKVTAYLRDVLGVTVRSGDASFITSRFDAIPGDPMFDTIQAIDAALAAHSSTFATLTQQVASLARLCIEERVLIDVAGVQREFCPAIKTANREEDDNSIIDYVFSAPTNDTLTVKVRGDDILSGEYVNAGLSYFCSGSACGGIVLGVPASDQTRSFNFTTAALTSATGSAVLDGVLTGAIPGVELPVLPCTTNKFFAILEDNTVIAQCVDAFDPLNVGGTLNTSRGATPSRAVYVFADTSGADPAYPQVELVMDGNDAVVSVYFFQYDPATLIPALRFACEAEACNGITLGPVSVNTDLGPDLPVLVRNVSFANTILSGMTDTGAPTGTTATLKASFTTVYFVDPNTPLLFPSLADCDPASDTVALDVLSGPFNFCSAEANRETSVPTDADLKLEMLDDQSFAPIEVVLRAGSVVSVTYNTPVSQTFRCDAECQGVSVSLPDNLGRRTVTFAGTVLHEVQSFPLPGTRTATLNAGPIVFHASDPVRTVYCSILNIPIRAGFRWLRGSKQCLIELLPIY</sequence>
<dbReference type="Proteomes" id="UP001595904">
    <property type="component" value="Unassembled WGS sequence"/>
</dbReference>
<evidence type="ECO:0000256" key="1">
    <source>
        <dbReference type="SAM" id="MobiDB-lite"/>
    </source>
</evidence>
<gene>
    <name evidence="2" type="ORF">ACFPN2_22225</name>
</gene>
<protein>
    <recommendedName>
        <fullName evidence="4">Lipoprotein</fullName>
    </recommendedName>
</protein>
<evidence type="ECO:0000313" key="3">
    <source>
        <dbReference type="Proteomes" id="UP001595904"/>
    </source>
</evidence>
<dbReference type="EMBL" id="JBHSDU010000010">
    <property type="protein sequence ID" value="MFC4311818.1"/>
    <property type="molecule type" value="Genomic_DNA"/>
</dbReference>
<dbReference type="RefSeq" id="WP_380600685.1">
    <property type="nucleotide sequence ID" value="NZ_JBHSDU010000010.1"/>
</dbReference>
<feature type="region of interest" description="Disordered" evidence="1">
    <location>
        <begin position="55"/>
        <end position="75"/>
    </location>
</feature>
<comment type="caution">
    <text evidence="2">The sequence shown here is derived from an EMBL/GenBank/DDBJ whole genome shotgun (WGS) entry which is preliminary data.</text>
</comment>
<name>A0ABV8SW20_9GAMM</name>
<keyword evidence="3" id="KW-1185">Reference proteome</keyword>
<organism evidence="2 3">
    <name type="scientific">Steroidobacter flavus</name>
    <dbReference type="NCBI Taxonomy" id="1842136"/>
    <lineage>
        <taxon>Bacteria</taxon>
        <taxon>Pseudomonadati</taxon>
        <taxon>Pseudomonadota</taxon>
        <taxon>Gammaproteobacteria</taxon>
        <taxon>Steroidobacterales</taxon>
        <taxon>Steroidobacteraceae</taxon>
        <taxon>Steroidobacter</taxon>
    </lineage>
</organism>
<feature type="compositionally biased region" description="Polar residues" evidence="1">
    <location>
        <begin position="66"/>
        <end position="75"/>
    </location>
</feature>
<evidence type="ECO:0000313" key="2">
    <source>
        <dbReference type="EMBL" id="MFC4311818.1"/>
    </source>
</evidence>
<accession>A0ABV8SW20</accession>
<dbReference type="PROSITE" id="PS51257">
    <property type="entry name" value="PROKAR_LIPOPROTEIN"/>
    <property type="match status" value="1"/>
</dbReference>